<gene>
    <name evidence="2" type="ORF">ACHAWO_005777</name>
</gene>
<sequence>MASATTTTTTTATMARERGTLKHTLPRRPIIIIAIVGIFSALLAAQLTVYSSSANEDAVARNWWMYFGISCLGSMEVLVGIVLGDSRPQLVVFVMIILLGGGPAGLGDARSAIQAAAPSYIFLVLTLSKSTRPIIDAVATCIQHIPLVILQSMLLLLSTSFVLQYNTQAKSSSFAESFSLLPIFTITSITLTLLHAYNQNKSHKHGNLLSSSTNVLSQSIIGAACHTISSILLYQMYPMYATSIALGELFAILTTAFFASISDVWYSVGSGQFQMVSLDSAGLILYFIVPATMLYLRFLDQYGERVGGVMNGWVGGLMDGLGMELDGANDTLVFILSVTTAIGVPIINALCPMGGYLFARAYTHGQPNTKKVAICINCSDLLSDVSTLQSMLEQRKAVLNIYVTLNDMQSHSQVLIELAKQGHYIALAPSANIEAAFNEYNNLFGEAAGWAFSNSYAAGRHPTYLRKAHDLGMKVAYWSTLVRIEGATLSEEQRNYFVSDVADKNGGSIIYISCGKGASKDSSSNALSTIVELIKDFSIAPLSQVVKDDSTMRL</sequence>
<feature type="transmembrane region" description="Helical" evidence="1">
    <location>
        <begin position="90"/>
        <end position="106"/>
    </location>
</feature>
<organism evidence="2 3">
    <name type="scientific">Cyclotella atomus</name>
    <dbReference type="NCBI Taxonomy" id="382360"/>
    <lineage>
        <taxon>Eukaryota</taxon>
        <taxon>Sar</taxon>
        <taxon>Stramenopiles</taxon>
        <taxon>Ochrophyta</taxon>
        <taxon>Bacillariophyta</taxon>
        <taxon>Coscinodiscophyceae</taxon>
        <taxon>Thalassiosirophycidae</taxon>
        <taxon>Stephanodiscales</taxon>
        <taxon>Stephanodiscaceae</taxon>
        <taxon>Cyclotella</taxon>
    </lineage>
</organism>
<comment type="caution">
    <text evidence="2">The sequence shown here is derived from an EMBL/GenBank/DDBJ whole genome shotgun (WGS) entry which is preliminary data.</text>
</comment>
<keyword evidence="1" id="KW-0812">Transmembrane</keyword>
<feature type="transmembrane region" description="Helical" evidence="1">
    <location>
        <begin position="112"/>
        <end position="128"/>
    </location>
</feature>
<accession>A0ABD3NGB4</accession>
<feature type="transmembrane region" description="Helical" evidence="1">
    <location>
        <begin position="249"/>
        <end position="268"/>
    </location>
</feature>
<keyword evidence="1" id="KW-0472">Membrane</keyword>
<feature type="transmembrane region" description="Helical" evidence="1">
    <location>
        <begin position="63"/>
        <end position="83"/>
    </location>
</feature>
<feature type="transmembrane region" description="Helical" evidence="1">
    <location>
        <begin position="135"/>
        <end position="157"/>
    </location>
</feature>
<evidence type="ECO:0000256" key="1">
    <source>
        <dbReference type="SAM" id="Phobius"/>
    </source>
</evidence>
<evidence type="ECO:0008006" key="4">
    <source>
        <dbReference type="Google" id="ProtNLM"/>
    </source>
</evidence>
<feature type="transmembrane region" description="Helical" evidence="1">
    <location>
        <begin position="280"/>
        <end position="298"/>
    </location>
</feature>
<keyword evidence="1" id="KW-1133">Transmembrane helix</keyword>
<reference evidence="2 3" key="1">
    <citation type="submission" date="2024-10" db="EMBL/GenBank/DDBJ databases">
        <title>Updated reference genomes for cyclostephanoid diatoms.</title>
        <authorList>
            <person name="Roberts W.R."/>
            <person name="Alverson A.J."/>
        </authorList>
    </citation>
    <scope>NUCLEOTIDE SEQUENCE [LARGE SCALE GENOMIC DNA]</scope>
    <source>
        <strain evidence="2 3">AJA010-31</strain>
    </source>
</reference>
<evidence type="ECO:0000313" key="2">
    <source>
        <dbReference type="EMBL" id="KAL3774569.1"/>
    </source>
</evidence>
<keyword evidence="3" id="KW-1185">Reference proteome</keyword>
<dbReference type="AlphaFoldDB" id="A0ABD3NGB4"/>
<evidence type="ECO:0000313" key="3">
    <source>
        <dbReference type="Proteomes" id="UP001530400"/>
    </source>
</evidence>
<dbReference type="Proteomes" id="UP001530400">
    <property type="component" value="Unassembled WGS sequence"/>
</dbReference>
<proteinExistence type="predicted"/>
<dbReference type="EMBL" id="JALLPJ020001187">
    <property type="protein sequence ID" value="KAL3774569.1"/>
    <property type="molecule type" value="Genomic_DNA"/>
</dbReference>
<feature type="transmembrane region" description="Helical" evidence="1">
    <location>
        <begin position="177"/>
        <end position="194"/>
    </location>
</feature>
<feature type="transmembrane region" description="Helical" evidence="1">
    <location>
        <begin position="331"/>
        <end position="351"/>
    </location>
</feature>
<protein>
    <recommendedName>
        <fullName evidence="4">Cation/H+ exchanger domain-containing protein</fullName>
    </recommendedName>
</protein>
<name>A0ABD3NGB4_9STRA</name>
<feature type="transmembrane region" description="Helical" evidence="1">
    <location>
        <begin position="30"/>
        <end position="51"/>
    </location>
</feature>